<feature type="transmembrane region" description="Helical" evidence="6">
    <location>
        <begin position="71"/>
        <end position="92"/>
    </location>
</feature>
<comment type="caution">
    <text evidence="7">The sequence shown here is derived from an EMBL/GenBank/DDBJ whole genome shotgun (WGS) entry which is preliminary data.</text>
</comment>
<name>A0A2P6TW95_CHLSO</name>
<dbReference type="PANTHER" id="PTHR34455">
    <property type="entry name" value="OS07G0673550 PROTEIN"/>
    <property type="match status" value="1"/>
</dbReference>
<keyword evidence="2 6" id="KW-0812">Transmembrane</keyword>
<accession>A0A2P6TW95</accession>
<dbReference type="InterPro" id="IPR009518">
    <property type="entry name" value="PSII_PsbX"/>
</dbReference>
<evidence type="ECO:0000313" key="8">
    <source>
        <dbReference type="Proteomes" id="UP000239899"/>
    </source>
</evidence>
<reference evidence="7 8" key="1">
    <citation type="journal article" date="2018" name="Plant J.">
        <title>Genome sequences of Chlorella sorokiniana UTEX 1602 and Micractinium conductrix SAG 241.80: implications to maltose excretion by a green alga.</title>
        <authorList>
            <person name="Arriola M.B."/>
            <person name="Velmurugan N."/>
            <person name="Zhang Y."/>
            <person name="Plunkett M.H."/>
            <person name="Hondzo H."/>
            <person name="Barney B.M."/>
        </authorList>
    </citation>
    <scope>NUCLEOTIDE SEQUENCE [LARGE SCALE GENOMIC DNA]</scope>
    <source>
        <strain evidence="8">UTEX 1602</strain>
    </source>
</reference>
<protein>
    <submittedName>
        <fullName evidence="7">Photosystem II reaction center X</fullName>
    </submittedName>
</protein>
<feature type="transmembrane region" description="Helical" evidence="6">
    <location>
        <begin position="42"/>
        <end position="59"/>
    </location>
</feature>
<evidence type="ECO:0000256" key="6">
    <source>
        <dbReference type="SAM" id="Phobius"/>
    </source>
</evidence>
<evidence type="ECO:0000256" key="1">
    <source>
        <dbReference type="ARBA" id="ARBA00022531"/>
    </source>
</evidence>
<organism evidence="7 8">
    <name type="scientific">Chlorella sorokiniana</name>
    <name type="common">Freshwater green alga</name>
    <dbReference type="NCBI Taxonomy" id="3076"/>
    <lineage>
        <taxon>Eukaryota</taxon>
        <taxon>Viridiplantae</taxon>
        <taxon>Chlorophyta</taxon>
        <taxon>core chlorophytes</taxon>
        <taxon>Trebouxiophyceae</taxon>
        <taxon>Chlorellales</taxon>
        <taxon>Chlorellaceae</taxon>
        <taxon>Chlorella clade</taxon>
        <taxon>Chlorella</taxon>
    </lineage>
</organism>
<dbReference type="Gene3D" id="1.20.5.510">
    <property type="entry name" value="Single helix bin"/>
    <property type="match status" value="1"/>
</dbReference>
<keyword evidence="4 6" id="KW-0472">Membrane</keyword>
<evidence type="ECO:0000256" key="2">
    <source>
        <dbReference type="ARBA" id="ARBA00022692"/>
    </source>
</evidence>
<dbReference type="Pfam" id="PF06596">
    <property type="entry name" value="PsbX"/>
    <property type="match status" value="1"/>
</dbReference>
<dbReference type="Proteomes" id="UP000239899">
    <property type="component" value="Unassembled WGS sequence"/>
</dbReference>
<keyword evidence="1" id="KW-0602">Photosynthesis</keyword>
<gene>
    <name evidence="7" type="ORF">C2E21_2993</name>
</gene>
<evidence type="ECO:0000256" key="4">
    <source>
        <dbReference type="ARBA" id="ARBA00023136"/>
    </source>
</evidence>
<dbReference type="AlphaFoldDB" id="A0A2P6TW95"/>
<sequence length="100" mass="9853">MQSALCSSQTAFVRPTVAAKPQQRAARAARPVVCSAVKKEQVAAGVTAAAVAVLANPLAAEAAATPSLNNLIGSVVAGGLVLAAIAGAISAVSNFDSIRR</sequence>
<dbReference type="GO" id="GO:0009523">
    <property type="term" value="C:photosystem II"/>
    <property type="evidence" value="ECO:0007669"/>
    <property type="project" value="UniProtKB-KW"/>
</dbReference>
<dbReference type="PANTHER" id="PTHR34455:SF1">
    <property type="entry name" value="OS07G0673550 PROTEIN"/>
    <property type="match status" value="1"/>
</dbReference>
<evidence type="ECO:0000256" key="5">
    <source>
        <dbReference type="ARBA" id="ARBA00023276"/>
    </source>
</evidence>
<dbReference type="STRING" id="3076.A0A2P6TW95"/>
<proteinExistence type="predicted"/>
<dbReference type="EMBL" id="LHPG02000005">
    <property type="protein sequence ID" value="PRW58336.1"/>
    <property type="molecule type" value="Genomic_DNA"/>
</dbReference>
<dbReference type="GO" id="GO:0015979">
    <property type="term" value="P:photosynthesis"/>
    <property type="evidence" value="ECO:0007669"/>
    <property type="project" value="UniProtKB-KW"/>
</dbReference>
<evidence type="ECO:0000256" key="3">
    <source>
        <dbReference type="ARBA" id="ARBA00022989"/>
    </source>
</evidence>
<evidence type="ECO:0000313" key="7">
    <source>
        <dbReference type="EMBL" id="PRW58336.1"/>
    </source>
</evidence>
<keyword evidence="5" id="KW-0604">Photosystem II</keyword>
<keyword evidence="8" id="KW-1185">Reference proteome</keyword>
<keyword evidence="3 6" id="KW-1133">Transmembrane helix</keyword>